<organism evidence="1 2">
    <name type="scientific">Blautia obeum</name>
    <dbReference type="NCBI Taxonomy" id="40520"/>
    <lineage>
        <taxon>Bacteria</taxon>
        <taxon>Bacillati</taxon>
        <taxon>Bacillota</taxon>
        <taxon>Clostridia</taxon>
        <taxon>Lachnospirales</taxon>
        <taxon>Lachnospiraceae</taxon>
        <taxon>Blautia</taxon>
    </lineage>
</organism>
<dbReference type="RefSeq" id="WP_055057282.1">
    <property type="nucleotide sequence ID" value="NZ_CYZP01000002.1"/>
</dbReference>
<gene>
    <name evidence="1" type="ORF">ERS852476_00246</name>
</gene>
<accession>A0A173XCX8</accession>
<protein>
    <submittedName>
        <fullName evidence="1">Uncharacterized protein</fullName>
    </submittedName>
</protein>
<dbReference type="Proteomes" id="UP000095645">
    <property type="component" value="Unassembled WGS sequence"/>
</dbReference>
<sequence length="184" mass="22049">MDEYTKDLYTMMFSLQTLQNQGITIRETVYKSLDKLLLWNKESENSKYLELALLHMQAYANMGFALDEENKTIREILKKTGKTREDFFPKGYLLGKRIKLTKSQVRGMIGRWRPSRDSPMTIGELVDDIIRKVKNHEEGRYIYQYHRTDVTTQGDIEVYELVINKDESYFYDVKKFRFYTFMEE</sequence>
<dbReference type="AlphaFoldDB" id="A0A173XCX8"/>
<evidence type="ECO:0000313" key="1">
    <source>
        <dbReference type="EMBL" id="CUN48288.1"/>
    </source>
</evidence>
<name>A0A173XCX8_9FIRM</name>
<dbReference type="EMBL" id="CYZP01000002">
    <property type="protein sequence ID" value="CUN48288.1"/>
    <property type="molecule type" value="Genomic_DNA"/>
</dbReference>
<evidence type="ECO:0000313" key="2">
    <source>
        <dbReference type="Proteomes" id="UP000095645"/>
    </source>
</evidence>
<proteinExistence type="predicted"/>
<reference evidence="1 2" key="1">
    <citation type="submission" date="2015-09" db="EMBL/GenBank/DDBJ databases">
        <authorList>
            <consortium name="Pathogen Informatics"/>
        </authorList>
    </citation>
    <scope>NUCLEOTIDE SEQUENCE [LARGE SCALE GENOMIC DNA]</scope>
    <source>
        <strain evidence="1 2">2789STDY5834861</strain>
    </source>
</reference>